<dbReference type="InterPro" id="IPR009057">
    <property type="entry name" value="Homeodomain-like_sf"/>
</dbReference>
<dbReference type="PANTHER" id="PTHR35004">
    <property type="entry name" value="TRANSPOSASE RV3428C-RELATED"/>
    <property type="match status" value="1"/>
</dbReference>
<dbReference type="PROSITE" id="PS50994">
    <property type="entry name" value="INTEGRASE"/>
    <property type="match status" value="1"/>
</dbReference>
<dbReference type="AlphaFoldDB" id="A0A926DWS8"/>
<evidence type="ECO:0000313" key="3">
    <source>
        <dbReference type="Proteomes" id="UP000657006"/>
    </source>
</evidence>
<dbReference type="PANTHER" id="PTHR35004:SF7">
    <property type="entry name" value="INTEGRASE PROTEIN"/>
    <property type="match status" value="1"/>
</dbReference>
<evidence type="ECO:0000313" key="2">
    <source>
        <dbReference type="EMBL" id="MBC8545292.1"/>
    </source>
</evidence>
<protein>
    <submittedName>
        <fullName evidence="2">Transposase</fullName>
    </submittedName>
</protein>
<dbReference type="EMBL" id="JACRSQ010000088">
    <property type="protein sequence ID" value="MBC8545292.1"/>
    <property type="molecule type" value="Genomic_DNA"/>
</dbReference>
<sequence>MDIVAQEKKNNKRYLPHTVSTKEGAVKLYRQTKDLDFVLRRYHISKASLMRWNKLYDGTKESLVPKSHRPHSQHPNAHTEEELNWIRTYHRRNPNISVCELYGKLRQEKAYSRHPGSLYRVFVRLGYRKKVESTKKKSKHLGHYDTPTELGKKWQMDVKYVPTVCYVGTDGEKFYQYTMIEEASRERFLYAYKENSSYSTVDFVHRAILYFGYAPDMIQTDNGGEFTHTQKTKRIHPLDDLCSKLHILHKTIRPKTPWHNGKVERSHRNDQERFYNYLKFYSYEDLQIQMKRYLRRSNRIPMSVLGWKSPIQKRQDLESSRVC</sequence>
<dbReference type="InterPro" id="IPR036397">
    <property type="entry name" value="RNaseH_sf"/>
</dbReference>
<dbReference type="SUPFAM" id="SSF46689">
    <property type="entry name" value="Homeodomain-like"/>
    <property type="match status" value="1"/>
</dbReference>
<dbReference type="InterPro" id="IPR001584">
    <property type="entry name" value="Integrase_cat-core"/>
</dbReference>
<name>A0A926DWS8_9FIRM</name>
<evidence type="ECO:0000259" key="1">
    <source>
        <dbReference type="PROSITE" id="PS50994"/>
    </source>
</evidence>
<dbReference type="GO" id="GO:0003676">
    <property type="term" value="F:nucleic acid binding"/>
    <property type="evidence" value="ECO:0007669"/>
    <property type="project" value="InterPro"/>
</dbReference>
<dbReference type="Pfam" id="PF00665">
    <property type="entry name" value="rve"/>
    <property type="match status" value="1"/>
</dbReference>
<accession>A0A926DWS8</accession>
<organism evidence="2 3">
    <name type="scientific">Bianquea renquensis</name>
    <dbReference type="NCBI Taxonomy" id="2763661"/>
    <lineage>
        <taxon>Bacteria</taxon>
        <taxon>Bacillati</taxon>
        <taxon>Bacillota</taxon>
        <taxon>Clostridia</taxon>
        <taxon>Eubacteriales</taxon>
        <taxon>Bianqueaceae</taxon>
        <taxon>Bianquea</taxon>
    </lineage>
</organism>
<reference evidence="2" key="1">
    <citation type="submission" date="2020-08" db="EMBL/GenBank/DDBJ databases">
        <title>Genome public.</title>
        <authorList>
            <person name="Liu C."/>
            <person name="Sun Q."/>
        </authorList>
    </citation>
    <scope>NUCLEOTIDE SEQUENCE</scope>
    <source>
        <strain evidence="2">NSJ-32</strain>
    </source>
</reference>
<dbReference type="Proteomes" id="UP000657006">
    <property type="component" value="Unassembled WGS sequence"/>
</dbReference>
<dbReference type="RefSeq" id="WP_249290301.1">
    <property type="nucleotide sequence ID" value="NZ_JACRSQ010000088.1"/>
</dbReference>
<dbReference type="InterPro" id="IPR012337">
    <property type="entry name" value="RNaseH-like_sf"/>
</dbReference>
<dbReference type="Gene3D" id="3.30.420.10">
    <property type="entry name" value="Ribonuclease H-like superfamily/Ribonuclease H"/>
    <property type="match status" value="1"/>
</dbReference>
<dbReference type="GO" id="GO:0015074">
    <property type="term" value="P:DNA integration"/>
    <property type="evidence" value="ECO:0007669"/>
    <property type="project" value="InterPro"/>
</dbReference>
<proteinExistence type="predicted"/>
<keyword evidence="3" id="KW-1185">Reference proteome</keyword>
<gene>
    <name evidence="2" type="ORF">H8730_17320</name>
</gene>
<dbReference type="SUPFAM" id="SSF53098">
    <property type="entry name" value="Ribonuclease H-like"/>
    <property type="match status" value="1"/>
</dbReference>
<comment type="caution">
    <text evidence="2">The sequence shown here is derived from an EMBL/GenBank/DDBJ whole genome shotgun (WGS) entry which is preliminary data.</text>
</comment>
<feature type="domain" description="Integrase catalytic" evidence="1">
    <location>
        <begin position="143"/>
        <end position="318"/>
    </location>
</feature>